<feature type="compositionally biased region" description="Polar residues" evidence="1">
    <location>
        <begin position="261"/>
        <end position="274"/>
    </location>
</feature>
<comment type="caution">
    <text evidence="2">The sequence shown here is derived from an EMBL/GenBank/DDBJ whole genome shotgun (WGS) entry which is preliminary data.</text>
</comment>
<feature type="compositionally biased region" description="Polar residues" evidence="1">
    <location>
        <begin position="90"/>
        <end position="106"/>
    </location>
</feature>
<feature type="region of interest" description="Disordered" evidence="1">
    <location>
        <begin position="1"/>
        <end position="58"/>
    </location>
</feature>
<feature type="compositionally biased region" description="Basic and acidic residues" evidence="1">
    <location>
        <begin position="422"/>
        <end position="434"/>
    </location>
</feature>
<sequence length="548" mass="60951">EGPTSVWTVDMSATVDEFSDEDSAEDQYQPTLSVRSTARKDSNDAIYKPEPSGQNAELPHVRRHEAMAELNPWSIAAMGSLKRRPPARLNINQLNDQQPTPSSTSPGVGAMEMPGQGLPSRRPLPTARPNSRFKLPISRLTPSPSNERNQLDSPLTGRNHFTVSPLVHGQPQLSHRILPSGPKALGRREVQSNSADTTRRQNVPTGEVSLPAHTVDAALSEDIENARQRRRQQDDRPFRKIANANIMSGLGGPEEEDTDSSDPTTELSSSQYTDSDSETELPLFKTHIRAQQHSNGSNINNQITKQYPIQKKVNGSLTHTALPLSRNNNTAENRNGAPIGPMTQLASLAQQRLRMAIAKTTPTIGSGTRAQVKWKQDGLDYRLSNPRSISWSERNTTHCHDDDRREEETLWIRSAHFAAPNHDTDRGPQRRRAIDPSQNTRSRLPLKTSGNDTRALRITISTLEPTPFQPVGKQKGAGLGGESHPPTVSQSLRRPFSEWDTATLAQLKKLLRKLAPATEWTLHPKDPEERKEMKEIGTRWVKDMGFDL</sequence>
<reference evidence="2" key="1">
    <citation type="submission" date="2023-06" db="EMBL/GenBank/DDBJ databases">
        <title>Genome-scale phylogeny and comparative genomics of the fungal order Sordariales.</title>
        <authorList>
            <consortium name="Lawrence Berkeley National Laboratory"/>
            <person name="Hensen N."/>
            <person name="Bonometti L."/>
            <person name="Westerberg I."/>
            <person name="Brannstrom I.O."/>
            <person name="Guillou S."/>
            <person name="Cros-Aarteil S."/>
            <person name="Calhoun S."/>
            <person name="Haridas S."/>
            <person name="Kuo A."/>
            <person name="Mondo S."/>
            <person name="Pangilinan J."/>
            <person name="Riley R."/>
            <person name="Labutti K."/>
            <person name="Andreopoulos B."/>
            <person name="Lipzen A."/>
            <person name="Chen C."/>
            <person name="Yanf M."/>
            <person name="Daum C."/>
            <person name="Ng V."/>
            <person name="Clum A."/>
            <person name="Steindorff A."/>
            <person name="Ohm R."/>
            <person name="Martin F."/>
            <person name="Silar P."/>
            <person name="Natvig D."/>
            <person name="Lalanne C."/>
            <person name="Gautier V."/>
            <person name="Ament-Velasquez S.L."/>
            <person name="Kruys A."/>
            <person name="Hutchinson M.I."/>
            <person name="Powell A.J."/>
            <person name="Barry K."/>
            <person name="Miller A.N."/>
            <person name="Grigoriev I.V."/>
            <person name="Debuchy R."/>
            <person name="Gladieux P."/>
            <person name="Thoren M.H."/>
            <person name="Johannesson H."/>
        </authorList>
    </citation>
    <scope>NUCLEOTIDE SEQUENCE</scope>
    <source>
        <strain evidence="2">CBS 540.89</strain>
    </source>
</reference>
<feature type="compositionally biased region" description="Polar residues" evidence="1">
    <location>
        <begin position="140"/>
        <end position="153"/>
    </location>
</feature>
<organism evidence="2 3">
    <name type="scientific">Apiosordaria backusii</name>
    <dbReference type="NCBI Taxonomy" id="314023"/>
    <lineage>
        <taxon>Eukaryota</taxon>
        <taxon>Fungi</taxon>
        <taxon>Dikarya</taxon>
        <taxon>Ascomycota</taxon>
        <taxon>Pezizomycotina</taxon>
        <taxon>Sordariomycetes</taxon>
        <taxon>Sordariomycetidae</taxon>
        <taxon>Sordariales</taxon>
        <taxon>Lasiosphaeriaceae</taxon>
        <taxon>Apiosordaria</taxon>
    </lineage>
</organism>
<feature type="compositionally biased region" description="Polar residues" evidence="1">
    <location>
        <begin position="191"/>
        <end position="204"/>
    </location>
</feature>
<dbReference type="Proteomes" id="UP001172159">
    <property type="component" value="Unassembled WGS sequence"/>
</dbReference>
<dbReference type="AlphaFoldDB" id="A0AA40BNZ6"/>
<feature type="region of interest" description="Disordered" evidence="1">
    <location>
        <begin position="321"/>
        <end position="340"/>
    </location>
</feature>
<feature type="compositionally biased region" description="Polar residues" evidence="1">
    <location>
        <begin position="436"/>
        <end position="448"/>
    </location>
</feature>
<protein>
    <submittedName>
        <fullName evidence="2">Uncharacterized protein</fullName>
    </submittedName>
</protein>
<feature type="region of interest" description="Disordered" evidence="1">
    <location>
        <begin position="419"/>
        <end position="448"/>
    </location>
</feature>
<feature type="compositionally biased region" description="Basic and acidic residues" evidence="1">
    <location>
        <begin position="226"/>
        <end position="238"/>
    </location>
</feature>
<proteinExistence type="predicted"/>
<evidence type="ECO:0000313" key="3">
    <source>
        <dbReference type="Proteomes" id="UP001172159"/>
    </source>
</evidence>
<dbReference type="EMBL" id="JAUKTV010000005">
    <property type="protein sequence ID" value="KAK0737700.1"/>
    <property type="molecule type" value="Genomic_DNA"/>
</dbReference>
<name>A0AA40BNZ6_9PEZI</name>
<accession>A0AA40BNZ6</accession>
<keyword evidence="3" id="KW-1185">Reference proteome</keyword>
<feature type="region of interest" description="Disordered" evidence="1">
    <location>
        <begin position="465"/>
        <end position="491"/>
    </location>
</feature>
<feature type="compositionally biased region" description="Polar residues" evidence="1">
    <location>
        <begin position="26"/>
        <end position="36"/>
    </location>
</feature>
<feature type="compositionally biased region" description="Polar residues" evidence="1">
    <location>
        <begin position="321"/>
        <end position="333"/>
    </location>
</feature>
<evidence type="ECO:0000313" key="2">
    <source>
        <dbReference type="EMBL" id="KAK0737700.1"/>
    </source>
</evidence>
<evidence type="ECO:0000256" key="1">
    <source>
        <dbReference type="SAM" id="MobiDB-lite"/>
    </source>
</evidence>
<feature type="region of interest" description="Disordered" evidence="1">
    <location>
        <begin position="226"/>
        <end position="279"/>
    </location>
</feature>
<feature type="region of interest" description="Disordered" evidence="1">
    <location>
        <begin position="90"/>
        <end position="214"/>
    </location>
</feature>
<feature type="non-terminal residue" evidence="2">
    <location>
        <position position="1"/>
    </location>
</feature>
<gene>
    <name evidence="2" type="ORF">B0T21DRAFT_287971</name>
</gene>